<dbReference type="OrthoDB" id="5814217at2"/>
<organism evidence="2 3">
    <name type="scientific">Solimonas fluminis</name>
    <dbReference type="NCBI Taxonomy" id="2086571"/>
    <lineage>
        <taxon>Bacteria</taxon>
        <taxon>Pseudomonadati</taxon>
        <taxon>Pseudomonadota</taxon>
        <taxon>Gammaproteobacteria</taxon>
        <taxon>Nevskiales</taxon>
        <taxon>Nevskiaceae</taxon>
        <taxon>Solimonas</taxon>
    </lineage>
</organism>
<dbReference type="Proteomes" id="UP000238220">
    <property type="component" value="Unassembled WGS sequence"/>
</dbReference>
<dbReference type="InterPro" id="IPR011250">
    <property type="entry name" value="OMP/PagP_B-barrel"/>
</dbReference>
<evidence type="ECO:0000313" key="2">
    <source>
        <dbReference type="EMBL" id="PPE74877.1"/>
    </source>
</evidence>
<protein>
    <recommendedName>
        <fullName evidence="4">Outer membrane protein beta-barrel domain-containing protein</fullName>
    </recommendedName>
</protein>
<dbReference type="SUPFAM" id="SSF56925">
    <property type="entry name" value="OMPA-like"/>
    <property type="match status" value="1"/>
</dbReference>
<keyword evidence="1" id="KW-0732">Signal</keyword>
<proteinExistence type="predicted"/>
<dbReference type="RefSeq" id="WP_104229104.1">
    <property type="nucleotide sequence ID" value="NZ_PSNW01000002.1"/>
</dbReference>
<evidence type="ECO:0000256" key="1">
    <source>
        <dbReference type="SAM" id="SignalP"/>
    </source>
</evidence>
<name>A0A2S5TIU6_9GAMM</name>
<feature type="signal peptide" evidence="1">
    <location>
        <begin position="1"/>
        <end position="20"/>
    </location>
</feature>
<dbReference type="AlphaFoldDB" id="A0A2S5TIU6"/>
<sequence>MRPAQLLAVSALLLSANAYAASFDSLDLYYSSADIDVKGRAGAIDYAGDVGSLDGFGAKFRGSIAEDFFFSGEYQDAEAERSGLELSDNTGAAVTADDGVDLDYTEWRLGAGLPFYREGSLTLFGLLEYVSTELEASFDVTDSDGVTTHYSSTEKQDGVGGHAGVLFNPTAGWSLYGQVGYLRLDDVDGVEYLAGTALQVHRYGGLFAEYRNSDLEGDGGAKVELTPWRFGVYLLVQ</sequence>
<evidence type="ECO:0008006" key="4">
    <source>
        <dbReference type="Google" id="ProtNLM"/>
    </source>
</evidence>
<evidence type="ECO:0000313" key="3">
    <source>
        <dbReference type="Proteomes" id="UP000238220"/>
    </source>
</evidence>
<keyword evidence="3" id="KW-1185">Reference proteome</keyword>
<comment type="caution">
    <text evidence="2">The sequence shown here is derived from an EMBL/GenBank/DDBJ whole genome shotgun (WGS) entry which is preliminary data.</text>
</comment>
<accession>A0A2S5TIU6</accession>
<reference evidence="2 3" key="1">
    <citation type="submission" date="2018-02" db="EMBL/GenBank/DDBJ databases">
        <title>Genome sequencing of Solimonas sp. HR-BB.</title>
        <authorList>
            <person name="Lee Y."/>
            <person name="Jeon C.O."/>
        </authorList>
    </citation>
    <scope>NUCLEOTIDE SEQUENCE [LARGE SCALE GENOMIC DNA]</scope>
    <source>
        <strain evidence="2 3">HR-BB</strain>
    </source>
</reference>
<feature type="chain" id="PRO_5015490478" description="Outer membrane protein beta-barrel domain-containing protein" evidence="1">
    <location>
        <begin position="21"/>
        <end position="237"/>
    </location>
</feature>
<dbReference type="EMBL" id="PSNW01000002">
    <property type="protein sequence ID" value="PPE74877.1"/>
    <property type="molecule type" value="Genomic_DNA"/>
</dbReference>
<gene>
    <name evidence="2" type="ORF">C3942_04160</name>
</gene>